<dbReference type="Gene3D" id="3.10.28.10">
    <property type="entry name" value="Homing endonucleases"/>
    <property type="match status" value="1"/>
</dbReference>
<reference evidence="1" key="1">
    <citation type="submission" date="2020-05" db="EMBL/GenBank/DDBJ databases">
        <title>Phylogenomic resolution of chytrid fungi.</title>
        <authorList>
            <person name="Stajich J.E."/>
            <person name="Amses K."/>
            <person name="Simmons R."/>
            <person name="Seto K."/>
            <person name="Myers J."/>
            <person name="Bonds A."/>
            <person name="Quandt C.A."/>
            <person name="Barry K."/>
            <person name="Liu P."/>
            <person name="Grigoriev I."/>
            <person name="Longcore J.E."/>
            <person name="James T.Y."/>
        </authorList>
    </citation>
    <scope>NUCLEOTIDE SEQUENCE</scope>
    <source>
        <strain evidence="1">JEL0476</strain>
    </source>
</reference>
<evidence type="ECO:0000313" key="1">
    <source>
        <dbReference type="EMBL" id="KAJ3214146.1"/>
    </source>
</evidence>
<keyword evidence="2" id="KW-1185">Reference proteome</keyword>
<dbReference type="EMBL" id="JADGJW010000645">
    <property type="protein sequence ID" value="KAJ3214146.1"/>
    <property type="molecule type" value="Genomic_DNA"/>
</dbReference>
<feature type="non-terminal residue" evidence="1">
    <location>
        <position position="1"/>
    </location>
</feature>
<accession>A0AAD5XTZ8</accession>
<evidence type="ECO:0008006" key="3">
    <source>
        <dbReference type="Google" id="ProtNLM"/>
    </source>
</evidence>
<name>A0AAD5XTZ8_9FUNG</name>
<dbReference type="InterPro" id="IPR027434">
    <property type="entry name" value="Homing_endonucl"/>
</dbReference>
<protein>
    <recommendedName>
        <fullName evidence="3">Homing endonuclease LAGLIDADG domain-containing protein</fullName>
    </recommendedName>
</protein>
<dbReference type="SUPFAM" id="SSF55608">
    <property type="entry name" value="Homing endonucleases"/>
    <property type="match status" value="1"/>
</dbReference>
<sequence length="147" mass="17441">TFRKQVQYKFAQDCLDNPPKTIEDFNCSRKNKYIFYENISGFNKGVSIDKIYNNPPFYFNPWLSGFIEAEGNFNLVFKEGRLHKSAFSIGQKGELHVINMIKTKFKSNNKILQDKIIISNKFKSCIFIPYYRLHLYNAVSRKYLFEH</sequence>
<dbReference type="Proteomes" id="UP001211065">
    <property type="component" value="Unassembled WGS sequence"/>
</dbReference>
<proteinExistence type="predicted"/>
<evidence type="ECO:0000313" key="2">
    <source>
        <dbReference type="Proteomes" id="UP001211065"/>
    </source>
</evidence>
<organism evidence="1 2">
    <name type="scientific">Clydaea vesicula</name>
    <dbReference type="NCBI Taxonomy" id="447962"/>
    <lineage>
        <taxon>Eukaryota</taxon>
        <taxon>Fungi</taxon>
        <taxon>Fungi incertae sedis</taxon>
        <taxon>Chytridiomycota</taxon>
        <taxon>Chytridiomycota incertae sedis</taxon>
        <taxon>Chytridiomycetes</taxon>
        <taxon>Lobulomycetales</taxon>
        <taxon>Lobulomycetaceae</taxon>
        <taxon>Clydaea</taxon>
    </lineage>
</organism>
<dbReference type="AlphaFoldDB" id="A0AAD5XTZ8"/>
<gene>
    <name evidence="1" type="ORF">HK099_007004</name>
</gene>
<comment type="caution">
    <text evidence="1">The sequence shown here is derived from an EMBL/GenBank/DDBJ whole genome shotgun (WGS) entry which is preliminary data.</text>
</comment>